<dbReference type="GO" id="GO:0008009">
    <property type="term" value="F:chemokine activity"/>
    <property type="evidence" value="ECO:0007669"/>
    <property type="project" value="InterPro"/>
</dbReference>
<reference evidence="1" key="1">
    <citation type="submission" date="2006-07" db="EMBL/GenBank/DDBJ databases">
        <title>CXC (Vig-8) transcription in Chinook salmon exposed to IHNV.</title>
        <authorList>
            <person name="Clifford M.A."/>
            <person name="Bowen L."/>
            <person name="Stott J.L."/>
            <person name="Hedrick R.P."/>
        </authorList>
    </citation>
    <scope>NUCLEOTIDE SEQUENCE</scope>
</reference>
<organism evidence="1">
    <name type="scientific">Oncorhynchus tshawytscha</name>
    <name type="common">Chinook salmon</name>
    <name type="synonym">Salmo tshawytscha</name>
    <dbReference type="NCBI Taxonomy" id="74940"/>
    <lineage>
        <taxon>Eukaryota</taxon>
        <taxon>Metazoa</taxon>
        <taxon>Chordata</taxon>
        <taxon>Craniata</taxon>
        <taxon>Vertebrata</taxon>
        <taxon>Euteleostomi</taxon>
        <taxon>Actinopterygii</taxon>
        <taxon>Neopterygii</taxon>
        <taxon>Teleostei</taxon>
        <taxon>Protacanthopterygii</taxon>
        <taxon>Salmoniformes</taxon>
        <taxon>Salmonidae</taxon>
        <taxon>Salmoninae</taxon>
        <taxon>Oncorhynchus</taxon>
    </lineage>
</organism>
<dbReference type="EMBL" id="DQ863942">
    <property type="protein sequence ID" value="ABI75191.1"/>
    <property type="molecule type" value="mRNA"/>
</dbReference>
<protein>
    <submittedName>
        <fullName evidence="1">CXC-like chemokine</fullName>
    </submittedName>
</protein>
<dbReference type="AlphaFoldDB" id="A6XN24"/>
<accession>A6XN24</accession>
<dbReference type="GO" id="GO:0006955">
    <property type="term" value="P:immune response"/>
    <property type="evidence" value="ECO:0007669"/>
    <property type="project" value="InterPro"/>
</dbReference>
<evidence type="ECO:0000313" key="1">
    <source>
        <dbReference type="EMBL" id="ABI75191.1"/>
    </source>
</evidence>
<dbReference type="SUPFAM" id="SSF54117">
    <property type="entry name" value="Interleukin 8-like chemokines"/>
    <property type="match status" value="1"/>
</dbReference>
<dbReference type="InterPro" id="IPR036048">
    <property type="entry name" value="Interleukin_8-like_sf"/>
</dbReference>
<name>A6XN24_ONCTS</name>
<feature type="non-terminal residue" evidence="1">
    <location>
        <position position="1"/>
    </location>
</feature>
<sequence>LKNGKGKKCLNPEAPFAKKTIEKIMNNQRRGQHISIISENH</sequence>
<dbReference type="GO" id="GO:0005576">
    <property type="term" value="C:extracellular region"/>
    <property type="evidence" value="ECO:0007669"/>
    <property type="project" value="InterPro"/>
</dbReference>
<dbReference type="Gene3D" id="2.40.50.40">
    <property type="match status" value="1"/>
</dbReference>
<proteinExistence type="evidence at transcript level"/>